<reference evidence="3" key="1">
    <citation type="submission" date="2020-01" db="EMBL/GenBank/DDBJ databases">
        <authorList>
            <consortium name="DOE Joint Genome Institute"/>
            <person name="Haridas S."/>
            <person name="Albert R."/>
            <person name="Binder M."/>
            <person name="Bloem J."/>
            <person name="Labutti K."/>
            <person name="Salamov A."/>
            <person name="Andreopoulos B."/>
            <person name="Baker S.E."/>
            <person name="Barry K."/>
            <person name="Bills G."/>
            <person name="Bluhm B.H."/>
            <person name="Cannon C."/>
            <person name="Castanera R."/>
            <person name="Culley D.E."/>
            <person name="Daum C."/>
            <person name="Ezra D."/>
            <person name="Gonzalez J.B."/>
            <person name="Henrissat B."/>
            <person name="Kuo A."/>
            <person name="Liang C."/>
            <person name="Lipzen A."/>
            <person name="Lutzoni F."/>
            <person name="Magnuson J."/>
            <person name="Mondo S."/>
            <person name="Nolan M."/>
            <person name="Ohm R."/>
            <person name="Pangilinan J."/>
            <person name="Park H.-J."/>
            <person name="Ramirez L."/>
            <person name="Alfaro M."/>
            <person name="Sun H."/>
            <person name="Tritt A."/>
            <person name="Yoshinaga Y."/>
            <person name="Zwiers L.-H."/>
            <person name="Turgeon B.G."/>
            <person name="Goodwin S.B."/>
            <person name="Spatafora J.W."/>
            <person name="Crous P.W."/>
            <person name="Grigoriev I.V."/>
        </authorList>
    </citation>
    <scope>NUCLEOTIDE SEQUENCE</scope>
    <source>
        <strain evidence="3">CBS 342.82</strain>
    </source>
</reference>
<keyword evidence="2" id="KW-1185">Reference proteome</keyword>
<gene>
    <name evidence="3" type="ORF">K489DRAFT_428545</name>
</gene>
<feature type="region of interest" description="Disordered" evidence="1">
    <location>
        <begin position="65"/>
        <end position="133"/>
    </location>
</feature>
<dbReference type="OrthoDB" id="3938057at2759"/>
<feature type="compositionally biased region" description="Basic and acidic residues" evidence="1">
    <location>
        <begin position="65"/>
        <end position="80"/>
    </location>
</feature>
<feature type="compositionally biased region" description="Basic and acidic residues" evidence="1">
    <location>
        <begin position="124"/>
        <end position="133"/>
    </location>
</feature>
<evidence type="ECO:0000313" key="2">
    <source>
        <dbReference type="Proteomes" id="UP000504637"/>
    </source>
</evidence>
<evidence type="ECO:0000256" key="1">
    <source>
        <dbReference type="SAM" id="MobiDB-lite"/>
    </source>
</evidence>
<dbReference type="GeneID" id="54366141"/>
<protein>
    <submittedName>
        <fullName evidence="3">Uncharacterized protein</fullName>
    </submittedName>
</protein>
<dbReference type="Proteomes" id="UP000504637">
    <property type="component" value="Unplaced"/>
</dbReference>
<organism evidence="3">
    <name type="scientific">Dissoconium aciculare CBS 342.82</name>
    <dbReference type="NCBI Taxonomy" id="1314786"/>
    <lineage>
        <taxon>Eukaryota</taxon>
        <taxon>Fungi</taxon>
        <taxon>Dikarya</taxon>
        <taxon>Ascomycota</taxon>
        <taxon>Pezizomycotina</taxon>
        <taxon>Dothideomycetes</taxon>
        <taxon>Dothideomycetidae</taxon>
        <taxon>Mycosphaerellales</taxon>
        <taxon>Dissoconiaceae</taxon>
        <taxon>Dissoconium</taxon>
    </lineage>
</organism>
<proteinExistence type="predicted"/>
<feature type="compositionally biased region" description="Basic residues" evidence="1">
    <location>
        <begin position="88"/>
        <end position="102"/>
    </location>
</feature>
<dbReference type="RefSeq" id="XP_033463158.1">
    <property type="nucleotide sequence ID" value="XM_033608341.1"/>
</dbReference>
<name>A0A6J3MGU6_9PEZI</name>
<accession>A0A6J3MGU6</accession>
<reference evidence="3" key="2">
    <citation type="submission" date="2020-04" db="EMBL/GenBank/DDBJ databases">
        <authorList>
            <consortium name="NCBI Genome Project"/>
        </authorList>
    </citation>
    <scope>NUCLEOTIDE SEQUENCE</scope>
    <source>
        <strain evidence="3">CBS 342.82</strain>
    </source>
</reference>
<sequence>MAEKRIKSEQTFDYDTVTAIIYCMLKDGVVLGARHYETMSALSGTRTASAFQHDFRDVKRRAKDLLDKGDVLGPKNKDDDNSTELKNGKKATAKSTGKRGRKPKDAQQPAKTGGFDENETMDENANKKIKLET</sequence>
<evidence type="ECO:0000313" key="3">
    <source>
        <dbReference type="RefSeq" id="XP_033463158.1"/>
    </source>
</evidence>
<reference evidence="3" key="3">
    <citation type="submission" date="2025-08" db="UniProtKB">
        <authorList>
            <consortium name="RefSeq"/>
        </authorList>
    </citation>
    <scope>IDENTIFICATION</scope>
    <source>
        <strain evidence="3">CBS 342.82</strain>
    </source>
</reference>
<dbReference type="AlphaFoldDB" id="A0A6J3MGU6"/>